<feature type="region of interest" description="Disordered" evidence="5">
    <location>
        <begin position="957"/>
        <end position="991"/>
    </location>
</feature>
<accession>A0A3M7KTY5</accession>
<evidence type="ECO:0000256" key="1">
    <source>
        <dbReference type="ARBA" id="ARBA00004123"/>
    </source>
</evidence>
<feature type="coiled-coil region" evidence="4">
    <location>
        <begin position="328"/>
        <end position="362"/>
    </location>
</feature>
<dbReference type="InterPro" id="IPR028941">
    <property type="entry name" value="WHIM2_dom"/>
</dbReference>
<evidence type="ECO:0000256" key="5">
    <source>
        <dbReference type="SAM" id="MobiDB-lite"/>
    </source>
</evidence>
<keyword evidence="4" id="KW-0175">Coiled coil</keyword>
<dbReference type="Pfam" id="PF10218">
    <property type="entry name" value="SPRING1"/>
    <property type="match status" value="1"/>
</dbReference>
<evidence type="ECO:0000313" key="8">
    <source>
        <dbReference type="Proteomes" id="UP000279271"/>
    </source>
</evidence>
<feature type="region of interest" description="Disordered" evidence="5">
    <location>
        <begin position="209"/>
        <end position="233"/>
    </location>
</feature>
<feature type="compositionally biased region" description="Basic and acidic residues" evidence="5">
    <location>
        <begin position="706"/>
        <end position="715"/>
    </location>
</feature>
<dbReference type="PROSITE" id="PS51136">
    <property type="entry name" value="WAC"/>
    <property type="match status" value="1"/>
</dbReference>
<protein>
    <recommendedName>
        <fullName evidence="6">WAC domain-containing protein</fullName>
    </recommendedName>
</protein>
<evidence type="ECO:0000256" key="3">
    <source>
        <dbReference type="PROSITE-ProRule" id="PRU00475"/>
    </source>
</evidence>
<dbReference type="GO" id="GO:2000640">
    <property type="term" value="P:positive regulation of SREBP signaling pathway"/>
    <property type="evidence" value="ECO:0007669"/>
    <property type="project" value="InterPro"/>
</dbReference>
<feature type="non-terminal residue" evidence="7">
    <location>
        <position position="1"/>
    </location>
</feature>
<dbReference type="InterPro" id="IPR053271">
    <property type="entry name" value="DDT_domain"/>
</dbReference>
<proteinExistence type="predicted"/>
<feature type="coiled-coil region" evidence="4">
    <location>
        <begin position="786"/>
        <end position="834"/>
    </location>
</feature>
<dbReference type="PANTHER" id="PTHR15546:SF2">
    <property type="entry name" value="DDT DOMAIN-CONTAINING PROTEIN DDB_G0282237"/>
    <property type="match status" value="1"/>
</dbReference>
<feature type="domain" description="WAC" evidence="6">
    <location>
        <begin position="31"/>
        <end position="140"/>
    </location>
</feature>
<dbReference type="InterPro" id="IPR019352">
    <property type="entry name" value="SPRING1"/>
</dbReference>
<organism evidence="7 8">
    <name type="scientific">Auxenochlorella protothecoides</name>
    <name type="common">Green microalga</name>
    <name type="synonym">Chlorella protothecoides</name>
    <dbReference type="NCBI Taxonomy" id="3075"/>
    <lineage>
        <taxon>Eukaryota</taxon>
        <taxon>Viridiplantae</taxon>
        <taxon>Chlorophyta</taxon>
        <taxon>core chlorophytes</taxon>
        <taxon>Trebouxiophyceae</taxon>
        <taxon>Chlorellales</taxon>
        <taxon>Chlorellaceae</taxon>
        <taxon>Auxenochlorella</taxon>
    </lineage>
</organism>
<name>A0A3M7KTY5_AUXPR</name>
<feature type="compositionally biased region" description="Basic and acidic residues" evidence="5">
    <location>
        <begin position="490"/>
        <end position="513"/>
    </location>
</feature>
<feature type="region of interest" description="Disordered" evidence="5">
    <location>
        <begin position="478"/>
        <end position="515"/>
    </location>
</feature>
<feature type="region of interest" description="Disordered" evidence="5">
    <location>
        <begin position="706"/>
        <end position="754"/>
    </location>
</feature>
<comment type="caution">
    <text evidence="7">The sequence shown here is derived from an EMBL/GenBank/DDBJ whole genome shotgun (WGS) entry which is preliminary data.</text>
</comment>
<dbReference type="EMBL" id="QOKY01000195">
    <property type="protein sequence ID" value="RMZ53807.1"/>
    <property type="molecule type" value="Genomic_DNA"/>
</dbReference>
<dbReference type="Proteomes" id="UP000279271">
    <property type="component" value="Unassembled WGS sequence"/>
</dbReference>
<sequence>AQATITSTSGHEASAGRELWHGVLANGNPDPMVFLIRSTGEVVREYETYISKVNLYRQRIWTAAHTGQGKLTWAEAKEEEEEARAALAKIPEDVQGKFAELLHLSLGSLEEAISRLHDGCGPSPAAEVAESGPDGTDGGTPNVSSKRKPKAPYSKSLLRAFIAENAESVKGPAGRPLLWRLKPELSDTLGLSHALPEGYAAELLPPAVKSPGQAADKGPASTSGLLAPGSLAASPSTAPAKEFLTAKTLEVLTKDPNFVRLDKGKYSLHAFHPHLVVAKPVPGEGRALIQTKLTPGLELSGKQGNMAESKGLDCDTTTCKPEGEGRVLKQAQLALSRRRDDLAAAEKELGRRQADLAEVKKEYRRSPGRRSSQFHVPASALVRFEITEQEREYAGDPDDRKAMMEHRQVLQARVRELESEKQAFLKEERAKHEAALEDDMAAVRAMEAAVAAAARVVAATQKAVTSAEAAVNQLLKRSANQDQRTAAQDIKAKERELREKQRAAERAERERQKALAKRYPMEDLQLLAESQAEAAAQGKPCPSSDMVQPPWLDAEESQRVTTLLYILDTLQQFGKILDALLADLRDTDALGPQEKRWTAVLSSATWPEVLRRMVLTWLQDPDAHPRVDEHAAMAASMLSFEPIVGLGPDRHLALLRWLTDALLETQKVRSAIQKREETAEDVKRGFRDEMAEERRHLKDLLEAEKEAKKKRREEAGPDTEGQTQGAGDTKDADAGGAAPSLELPPELQEYSGDPDDRKAMLLFRQAQQTERRRLEKARDKWLGAELRRQRELESRLKEEREAERAAQHEIAAAEDALARLQDSQEQQLERLQLRRSPLGLDRHHRSYWYGLAGLRSCLMVQDAEGCWGCLTDLDTLLSGLDARGLREGGLLACLQKQAAAEAADPKAGLATFATGLRQVASGEAGAVPTLATLRTGIQGRLRGLEAALSSAAALHPVADGEGSASEYSSDSGVESEEEAEPLAGRPATPLHRRKGIARVREVVDDLFSPTKQAREVTSRLWRRASERASWSSDLGGSFTAARLAYCTAVLALQAQPLLKHLEADKAGQAKQAAPEAAVKPRPAAARLRPLPGPARGCEEPAAEPSALSVQRTEDFLADDGGRVCPRDAIDSSTGCCPKGRTHVCDRPETGRWETVFQACQAACRTSSHSTLHENAFIALRKHCYSDTGRPRVGNTTLAGAGSGSEQGSSPRLVAGGVGQSCTQACAAGRGVCVGDGGPIPAALRDCDILRDHFGCEAGCAASPLGGDVHPAYIKPKAPTWQLPTMCIAPAASSAAFNCSAASAAVQRLCPCNDAEPPLPDTQHAAGGSIRWDRRDGPIRLNADAMNHWLRLRHAFPAPRTDGLLRLEHSLSHRRLHAAAQITKGPLAPGAIEVNPYWATYNRSWVVARGRLPLDAKLGACWDGTPHVEVGVGSLPIIAIAAAGMLVAGKPIRVTRKELELDAGVQRVGRALELSLGQLSAVLRVSQ</sequence>
<evidence type="ECO:0000313" key="7">
    <source>
        <dbReference type="EMBL" id="RMZ53807.1"/>
    </source>
</evidence>
<dbReference type="InterPro" id="IPR013136">
    <property type="entry name" value="WSTF_Acf1_Cbp146"/>
</dbReference>
<gene>
    <name evidence="7" type="ORF">APUTEX25_003946</name>
</gene>
<keyword evidence="2 3" id="KW-0539">Nucleus</keyword>
<reference evidence="8" key="1">
    <citation type="journal article" date="2018" name="Algal Res.">
        <title>Characterization of plant carbon substrate utilization by Auxenochlorella protothecoides.</title>
        <authorList>
            <person name="Vogler B.W."/>
            <person name="Starkenburg S.R."/>
            <person name="Sudasinghe N."/>
            <person name="Schambach J.Y."/>
            <person name="Rollin J.A."/>
            <person name="Pattathil S."/>
            <person name="Barry A.N."/>
        </authorList>
    </citation>
    <scope>NUCLEOTIDE SEQUENCE [LARGE SCALE GENOMIC DNA]</scope>
    <source>
        <strain evidence="8">UTEX 25</strain>
    </source>
</reference>
<dbReference type="Pfam" id="PF10537">
    <property type="entry name" value="WAC_Acf1_DNA_bd"/>
    <property type="match status" value="1"/>
</dbReference>
<feature type="coiled-coil region" evidence="4">
    <location>
        <begin position="400"/>
        <end position="427"/>
    </location>
</feature>
<comment type="subcellular location">
    <subcellularLocation>
        <location evidence="1 3">Nucleus</location>
    </subcellularLocation>
</comment>
<dbReference type="PANTHER" id="PTHR15546">
    <property type="entry name" value="BROMODOMAIN ADJACENT TO ZINC FINGER DOMAIN, 2A"/>
    <property type="match status" value="1"/>
</dbReference>
<evidence type="ECO:0000256" key="4">
    <source>
        <dbReference type="SAM" id="Coils"/>
    </source>
</evidence>
<evidence type="ECO:0000259" key="6">
    <source>
        <dbReference type="PROSITE" id="PS51136"/>
    </source>
</evidence>
<dbReference type="GO" id="GO:0005634">
    <property type="term" value="C:nucleus"/>
    <property type="evidence" value="ECO:0007669"/>
    <property type="project" value="UniProtKB-SubCell"/>
</dbReference>
<dbReference type="Pfam" id="PF15613">
    <property type="entry name" value="WSD"/>
    <property type="match status" value="1"/>
</dbReference>
<evidence type="ECO:0000256" key="2">
    <source>
        <dbReference type="ARBA" id="ARBA00023242"/>
    </source>
</evidence>
<feature type="region of interest" description="Disordered" evidence="5">
    <location>
        <begin position="120"/>
        <end position="151"/>
    </location>
</feature>